<evidence type="ECO:0000313" key="2">
    <source>
        <dbReference type="EMBL" id="OAQ94933.1"/>
    </source>
</evidence>
<name>A0A179I078_PURLI</name>
<dbReference type="EMBL" id="LSBI01000001">
    <property type="protein sequence ID" value="OAQ94933.1"/>
    <property type="molecule type" value="Genomic_DNA"/>
</dbReference>
<evidence type="ECO:0000256" key="1">
    <source>
        <dbReference type="SAM" id="MobiDB-lite"/>
    </source>
</evidence>
<reference evidence="2 3" key="1">
    <citation type="submission" date="2016-02" db="EMBL/GenBank/DDBJ databases">
        <title>Biosynthesis of antibiotic leucinostatins and their inhibition on Phytophthora in bio-control Purpureocillium lilacinum.</title>
        <authorList>
            <person name="Wang G."/>
            <person name="Liu Z."/>
            <person name="Lin R."/>
            <person name="Li E."/>
            <person name="Mao Z."/>
            <person name="Ling J."/>
            <person name="Yin W."/>
            <person name="Xie B."/>
        </authorList>
    </citation>
    <scope>NUCLEOTIDE SEQUENCE [LARGE SCALE GENOMIC DNA]</scope>
    <source>
        <strain evidence="2">PLFJ-1</strain>
    </source>
</reference>
<dbReference type="AlphaFoldDB" id="A0A179I078"/>
<feature type="region of interest" description="Disordered" evidence="1">
    <location>
        <begin position="59"/>
        <end position="102"/>
    </location>
</feature>
<evidence type="ECO:0000313" key="3">
    <source>
        <dbReference type="Proteomes" id="UP000078340"/>
    </source>
</evidence>
<organism evidence="2 3">
    <name type="scientific">Purpureocillium lilacinum</name>
    <name type="common">Paecilomyces lilacinus</name>
    <dbReference type="NCBI Taxonomy" id="33203"/>
    <lineage>
        <taxon>Eukaryota</taxon>
        <taxon>Fungi</taxon>
        <taxon>Dikarya</taxon>
        <taxon>Ascomycota</taxon>
        <taxon>Pezizomycotina</taxon>
        <taxon>Sordariomycetes</taxon>
        <taxon>Hypocreomycetidae</taxon>
        <taxon>Hypocreales</taxon>
        <taxon>Ophiocordycipitaceae</taxon>
        <taxon>Purpureocillium</taxon>
    </lineage>
</organism>
<accession>A0A179I078</accession>
<comment type="caution">
    <text evidence="2">The sequence shown here is derived from an EMBL/GenBank/DDBJ whole genome shotgun (WGS) entry which is preliminary data.</text>
</comment>
<feature type="region of interest" description="Disordered" evidence="1">
    <location>
        <begin position="1"/>
        <end position="27"/>
    </location>
</feature>
<proteinExistence type="predicted"/>
<gene>
    <name evidence="2" type="ORF">VFPFJ_01042</name>
</gene>
<sequence>MARMGVDAAGGVGSGCGRPAAAVPQKKVEGGPAGSAVRLERHFQFSSLFFLQQNIARHQRRHQVPVPGTGTRENVGATPDPPQHQPWRAPGNKQQPLGMAPHRAPASACHWRGVATTQRNAFPFAISSGRPPLSVGFFYACSFASRLLAGLRCCYCK</sequence>
<protein>
    <submittedName>
        <fullName evidence="2">Uncharacterized protein</fullName>
    </submittedName>
</protein>
<dbReference type="Proteomes" id="UP000078340">
    <property type="component" value="Unassembled WGS sequence"/>
</dbReference>